<protein>
    <submittedName>
        <fullName evidence="2">F-box domain-containing protein</fullName>
    </submittedName>
</protein>
<sequence>MVPVRRNPTLSDDLISEILVRVPVKSLFRFQSVCKTWSSLIKEPAFVKSQLRHAITKQTDQTLIITHYKAYKEKHIFSLLHVDSREFVSDLEFPYSQGKLDTQVVGSANGIVCFVLINGDDYFNRTVHLLNPAIRQIKVIPSYSIEFHSKELVGLFRYDGFGYDPIDHDYKVVRTLSRNSLSSSEVYSANENVWRKVPDPIERPWNRGFDVCVNGYLCGTGNYGMMSFDLNKEVFNLAIKLPVVYDRARDEACIVEFNKSVGVVILINAWNRDKNDRRLDKKINMWSLDDDACLRGGGAEALWTIMFSIDVVTPCPTTIFLGFFSNGNLLLLLFNNVLKWISCNADKKEAKIFPPSADMAVNFLHREFYRYTESLVSLAGFKQVNCNFGEDDN</sequence>
<keyword evidence="3" id="KW-1185">Reference proteome</keyword>
<accession>A0AAD8GQ39</accession>
<dbReference type="Pfam" id="PF00646">
    <property type="entry name" value="F-box"/>
    <property type="match status" value="1"/>
</dbReference>
<dbReference type="InterPro" id="IPR001810">
    <property type="entry name" value="F-box_dom"/>
</dbReference>
<dbReference type="CDD" id="cd22157">
    <property type="entry name" value="F-box_AtFBW1-like"/>
    <property type="match status" value="1"/>
</dbReference>
<dbReference type="AlphaFoldDB" id="A0AAD8GQ39"/>
<dbReference type="SUPFAM" id="SSF81383">
    <property type="entry name" value="F-box domain"/>
    <property type="match status" value="1"/>
</dbReference>
<comment type="caution">
    <text evidence="2">The sequence shown here is derived from an EMBL/GenBank/DDBJ whole genome shotgun (WGS) entry which is preliminary data.</text>
</comment>
<name>A0AAD8GQ39_9APIA</name>
<dbReference type="PANTHER" id="PTHR31672:SF13">
    <property type="entry name" value="F-BOX PROTEIN CPR30-LIKE"/>
    <property type="match status" value="1"/>
</dbReference>
<dbReference type="Proteomes" id="UP001237642">
    <property type="component" value="Unassembled WGS sequence"/>
</dbReference>
<dbReference type="Pfam" id="PF08268">
    <property type="entry name" value="FBA_3"/>
    <property type="match status" value="1"/>
</dbReference>
<dbReference type="Gene3D" id="1.20.1280.50">
    <property type="match status" value="1"/>
</dbReference>
<dbReference type="NCBIfam" id="TIGR01640">
    <property type="entry name" value="F_box_assoc_1"/>
    <property type="match status" value="1"/>
</dbReference>
<feature type="domain" description="F-box" evidence="1">
    <location>
        <begin position="10"/>
        <end position="50"/>
    </location>
</feature>
<evidence type="ECO:0000259" key="1">
    <source>
        <dbReference type="SMART" id="SM00256"/>
    </source>
</evidence>
<dbReference type="InterPro" id="IPR050796">
    <property type="entry name" value="SCF_F-box_component"/>
</dbReference>
<reference evidence="2" key="2">
    <citation type="submission" date="2023-05" db="EMBL/GenBank/DDBJ databases">
        <authorList>
            <person name="Schelkunov M.I."/>
        </authorList>
    </citation>
    <scope>NUCLEOTIDE SEQUENCE</scope>
    <source>
        <strain evidence="2">Hsosn_3</strain>
        <tissue evidence="2">Leaf</tissue>
    </source>
</reference>
<dbReference type="InterPro" id="IPR013187">
    <property type="entry name" value="F-box-assoc_dom_typ3"/>
</dbReference>
<organism evidence="2 3">
    <name type="scientific">Heracleum sosnowskyi</name>
    <dbReference type="NCBI Taxonomy" id="360622"/>
    <lineage>
        <taxon>Eukaryota</taxon>
        <taxon>Viridiplantae</taxon>
        <taxon>Streptophyta</taxon>
        <taxon>Embryophyta</taxon>
        <taxon>Tracheophyta</taxon>
        <taxon>Spermatophyta</taxon>
        <taxon>Magnoliopsida</taxon>
        <taxon>eudicotyledons</taxon>
        <taxon>Gunneridae</taxon>
        <taxon>Pentapetalae</taxon>
        <taxon>asterids</taxon>
        <taxon>campanulids</taxon>
        <taxon>Apiales</taxon>
        <taxon>Apiaceae</taxon>
        <taxon>Apioideae</taxon>
        <taxon>apioid superclade</taxon>
        <taxon>Tordylieae</taxon>
        <taxon>Tordyliinae</taxon>
        <taxon>Heracleum</taxon>
    </lineage>
</organism>
<evidence type="ECO:0000313" key="3">
    <source>
        <dbReference type="Proteomes" id="UP001237642"/>
    </source>
</evidence>
<dbReference type="EMBL" id="JAUIZM010000014">
    <property type="protein sequence ID" value="KAK1352970.1"/>
    <property type="molecule type" value="Genomic_DNA"/>
</dbReference>
<proteinExistence type="predicted"/>
<dbReference type="InterPro" id="IPR036047">
    <property type="entry name" value="F-box-like_dom_sf"/>
</dbReference>
<dbReference type="PANTHER" id="PTHR31672">
    <property type="entry name" value="BNACNNG10540D PROTEIN"/>
    <property type="match status" value="1"/>
</dbReference>
<dbReference type="InterPro" id="IPR017451">
    <property type="entry name" value="F-box-assoc_interact_dom"/>
</dbReference>
<gene>
    <name evidence="2" type="ORF">POM88_052808</name>
</gene>
<dbReference type="SMART" id="SM00256">
    <property type="entry name" value="FBOX"/>
    <property type="match status" value="1"/>
</dbReference>
<reference evidence="2" key="1">
    <citation type="submission" date="2023-02" db="EMBL/GenBank/DDBJ databases">
        <title>Genome of toxic invasive species Heracleum sosnowskyi carries increased number of genes despite the absence of recent whole-genome duplications.</title>
        <authorList>
            <person name="Schelkunov M."/>
            <person name="Shtratnikova V."/>
            <person name="Makarenko M."/>
            <person name="Klepikova A."/>
            <person name="Omelchenko D."/>
            <person name="Novikova G."/>
            <person name="Obukhova E."/>
            <person name="Bogdanov V."/>
            <person name="Penin A."/>
            <person name="Logacheva M."/>
        </authorList>
    </citation>
    <scope>NUCLEOTIDE SEQUENCE</scope>
    <source>
        <strain evidence="2">Hsosn_3</strain>
        <tissue evidence="2">Leaf</tissue>
    </source>
</reference>
<evidence type="ECO:0000313" key="2">
    <source>
        <dbReference type="EMBL" id="KAK1352970.1"/>
    </source>
</evidence>